<sequence length="197" mass="22316">MNLNPIALQASSLCINSKFKLCSKIGGGSQAWNQGDYHFTHTWSEVVVKLWHTEFGRALEREHCTYRSLAGGPDIPCLHWFRTDSSFHVITSCLEFIHRHNFIHLNIKPSNILISANLDPTNTYLIYFGHACHYQDNSFLPFVGTKPFVSVSAHLGIQFLRCDDLKSLTYILIYLLGAGTELIQDSKCQAFPCYTSV</sequence>
<accession>A0A0D0D7L3</accession>
<dbReference type="InterPro" id="IPR000719">
    <property type="entry name" value="Prot_kinase_dom"/>
</dbReference>
<name>A0A0D0D7L3_9AGAM</name>
<dbReference type="GO" id="GO:0005524">
    <property type="term" value="F:ATP binding"/>
    <property type="evidence" value="ECO:0007669"/>
    <property type="project" value="InterPro"/>
</dbReference>
<evidence type="ECO:0000313" key="3">
    <source>
        <dbReference type="Proteomes" id="UP000054538"/>
    </source>
</evidence>
<dbReference type="OrthoDB" id="2688199at2759"/>
<organism evidence="2 3">
    <name type="scientific">Paxillus rubicundulus Ve08.2h10</name>
    <dbReference type="NCBI Taxonomy" id="930991"/>
    <lineage>
        <taxon>Eukaryota</taxon>
        <taxon>Fungi</taxon>
        <taxon>Dikarya</taxon>
        <taxon>Basidiomycota</taxon>
        <taxon>Agaricomycotina</taxon>
        <taxon>Agaricomycetes</taxon>
        <taxon>Agaricomycetidae</taxon>
        <taxon>Boletales</taxon>
        <taxon>Paxilineae</taxon>
        <taxon>Paxillaceae</taxon>
        <taxon>Paxillus</taxon>
    </lineage>
</organism>
<dbReference type="Pfam" id="PF00069">
    <property type="entry name" value="Pkinase"/>
    <property type="match status" value="1"/>
</dbReference>
<dbReference type="SUPFAM" id="SSF56112">
    <property type="entry name" value="Protein kinase-like (PK-like)"/>
    <property type="match status" value="1"/>
</dbReference>
<dbReference type="InterPro" id="IPR050235">
    <property type="entry name" value="CK1_Ser-Thr_kinase"/>
</dbReference>
<dbReference type="Proteomes" id="UP000054538">
    <property type="component" value="Unassembled WGS sequence"/>
</dbReference>
<dbReference type="STRING" id="930991.A0A0D0D7L3"/>
<proteinExistence type="predicted"/>
<dbReference type="Gene3D" id="3.30.200.20">
    <property type="entry name" value="Phosphorylase Kinase, domain 1"/>
    <property type="match status" value="1"/>
</dbReference>
<dbReference type="EMBL" id="KN827573">
    <property type="protein sequence ID" value="KIK76284.1"/>
    <property type="molecule type" value="Genomic_DNA"/>
</dbReference>
<dbReference type="AlphaFoldDB" id="A0A0D0D7L3"/>
<feature type="domain" description="Protein kinase" evidence="1">
    <location>
        <begin position="1"/>
        <end position="197"/>
    </location>
</feature>
<protein>
    <recommendedName>
        <fullName evidence="1">Protein kinase domain-containing protein</fullName>
    </recommendedName>
</protein>
<evidence type="ECO:0000313" key="2">
    <source>
        <dbReference type="EMBL" id="KIK76284.1"/>
    </source>
</evidence>
<dbReference type="PROSITE" id="PS50011">
    <property type="entry name" value="PROTEIN_KINASE_DOM"/>
    <property type="match status" value="1"/>
</dbReference>
<dbReference type="Gene3D" id="1.10.510.10">
    <property type="entry name" value="Transferase(Phosphotransferase) domain 1"/>
    <property type="match status" value="1"/>
</dbReference>
<dbReference type="InterPro" id="IPR011009">
    <property type="entry name" value="Kinase-like_dom_sf"/>
</dbReference>
<dbReference type="HOGENOM" id="CLU_1384553_0_0_1"/>
<reference evidence="3" key="2">
    <citation type="submission" date="2015-01" db="EMBL/GenBank/DDBJ databases">
        <title>Evolutionary Origins and Diversification of the Mycorrhizal Mutualists.</title>
        <authorList>
            <consortium name="DOE Joint Genome Institute"/>
            <consortium name="Mycorrhizal Genomics Consortium"/>
            <person name="Kohler A."/>
            <person name="Kuo A."/>
            <person name="Nagy L.G."/>
            <person name="Floudas D."/>
            <person name="Copeland A."/>
            <person name="Barry K.W."/>
            <person name="Cichocki N."/>
            <person name="Veneault-Fourrey C."/>
            <person name="LaButti K."/>
            <person name="Lindquist E.A."/>
            <person name="Lipzen A."/>
            <person name="Lundell T."/>
            <person name="Morin E."/>
            <person name="Murat C."/>
            <person name="Riley R."/>
            <person name="Ohm R."/>
            <person name="Sun H."/>
            <person name="Tunlid A."/>
            <person name="Henrissat B."/>
            <person name="Grigoriev I.V."/>
            <person name="Hibbett D.S."/>
            <person name="Martin F."/>
        </authorList>
    </citation>
    <scope>NUCLEOTIDE SEQUENCE [LARGE SCALE GENOMIC DNA]</scope>
    <source>
        <strain evidence="3">Ve08.2h10</strain>
    </source>
</reference>
<dbReference type="InParanoid" id="A0A0D0D7L3"/>
<dbReference type="GO" id="GO:0004672">
    <property type="term" value="F:protein kinase activity"/>
    <property type="evidence" value="ECO:0007669"/>
    <property type="project" value="InterPro"/>
</dbReference>
<gene>
    <name evidence="2" type="ORF">PAXRUDRAFT_36930</name>
</gene>
<keyword evidence="3" id="KW-1185">Reference proteome</keyword>
<reference evidence="2 3" key="1">
    <citation type="submission" date="2014-04" db="EMBL/GenBank/DDBJ databases">
        <authorList>
            <consortium name="DOE Joint Genome Institute"/>
            <person name="Kuo A."/>
            <person name="Kohler A."/>
            <person name="Jargeat P."/>
            <person name="Nagy L.G."/>
            <person name="Floudas D."/>
            <person name="Copeland A."/>
            <person name="Barry K.W."/>
            <person name="Cichocki N."/>
            <person name="Veneault-Fourrey C."/>
            <person name="LaButti K."/>
            <person name="Lindquist E.A."/>
            <person name="Lipzen A."/>
            <person name="Lundell T."/>
            <person name="Morin E."/>
            <person name="Murat C."/>
            <person name="Sun H."/>
            <person name="Tunlid A."/>
            <person name="Henrissat B."/>
            <person name="Grigoriev I.V."/>
            <person name="Hibbett D.S."/>
            <person name="Martin F."/>
            <person name="Nordberg H.P."/>
            <person name="Cantor M.N."/>
            <person name="Hua S.X."/>
        </authorList>
    </citation>
    <scope>NUCLEOTIDE SEQUENCE [LARGE SCALE GENOMIC DNA]</scope>
    <source>
        <strain evidence="2 3">Ve08.2h10</strain>
    </source>
</reference>
<evidence type="ECO:0000259" key="1">
    <source>
        <dbReference type="PROSITE" id="PS50011"/>
    </source>
</evidence>
<dbReference type="PANTHER" id="PTHR11909">
    <property type="entry name" value="CASEIN KINASE-RELATED"/>
    <property type="match status" value="1"/>
</dbReference>